<dbReference type="InterPro" id="IPR036365">
    <property type="entry name" value="PGBD-like_sf"/>
</dbReference>
<gene>
    <name evidence="7" type="ORF">GGR25_003995</name>
</gene>
<dbReference type="Pfam" id="PF01471">
    <property type="entry name" value="PG_binding_1"/>
    <property type="match status" value="1"/>
</dbReference>
<keyword evidence="8" id="KW-1185">Reference proteome</keyword>
<dbReference type="InterPro" id="IPR002502">
    <property type="entry name" value="Amidase_domain"/>
</dbReference>
<keyword evidence="5" id="KW-0961">Cell wall biogenesis/degradation</keyword>
<dbReference type="InterPro" id="IPR036366">
    <property type="entry name" value="PGBDSf"/>
</dbReference>
<dbReference type="AlphaFoldDB" id="A0A840AVW5"/>
<evidence type="ECO:0000256" key="5">
    <source>
        <dbReference type="ARBA" id="ARBA00023316"/>
    </source>
</evidence>
<sequence length="261" mass="27932">MIADTTLAAALRPSPNFGPRPDDVAADILLLHYTDMPTAEGAIAWLADPRSQVSCHYVVAEDGTITQMVAEADRAWHAGVATWRGEGDINSRSIGIEIANLGHDHGYPDFPDAQVEAVIALACDICARNQIAPERVLAHSDVAPLRKRDPGEKFPWARLAAAGVGHFVEPEPIRGGRFFQIGDQGAPVEALQAMLVWYGYGLEIDGVFGPVTESVVAAFQRHFRPAKVDGIADASTIATLHRLSRALTPPEDAAGAKTVSK</sequence>
<comment type="similarity">
    <text evidence="2">Belongs to the N-acetylmuramoyl-L-alanine amidase 2 family.</text>
</comment>
<dbReference type="GO" id="GO:0019867">
    <property type="term" value="C:outer membrane"/>
    <property type="evidence" value="ECO:0007669"/>
    <property type="project" value="TreeGrafter"/>
</dbReference>
<evidence type="ECO:0000256" key="2">
    <source>
        <dbReference type="ARBA" id="ARBA00007553"/>
    </source>
</evidence>
<comment type="catalytic activity">
    <reaction evidence="1">
        <text>Hydrolyzes the link between N-acetylmuramoyl residues and L-amino acid residues in certain cell-wall glycopeptides.</text>
        <dbReference type="EC" id="3.5.1.28"/>
    </reaction>
</comment>
<dbReference type="GO" id="GO:0009253">
    <property type="term" value="P:peptidoglycan catabolic process"/>
    <property type="evidence" value="ECO:0007669"/>
    <property type="project" value="InterPro"/>
</dbReference>
<dbReference type="Pfam" id="PF01510">
    <property type="entry name" value="Amidase_2"/>
    <property type="match status" value="1"/>
</dbReference>
<dbReference type="PANTHER" id="PTHR30417">
    <property type="entry name" value="N-ACETYLMURAMOYL-L-ALANINE AMIDASE AMID"/>
    <property type="match status" value="1"/>
</dbReference>
<evidence type="ECO:0000256" key="3">
    <source>
        <dbReference type="ARBA" id="ARBA00011901"/>
    </source>
</evidence>
<dbReference type="EMBL" id="JACIDS010000005">
    <property type="protein sequence ID" value="MBB3932931.1"/>
    <property type="molecule type" value="Genomic_DNA"/>
</dbReference>
<evidence type="ECO:0000256" key="4">
    <source>
        <dbReference type="ARBA" id="ARBA00022801"/>
    </source>
</evidence>
<proteinExistence type="inferred from homology"/>
<keyword evidence="4 7" id="KW-0378">Hydrolase</keyword>
<dbReference type="Proteomes" id="UP000553963">
    <property type="component" value="Unassembled WGS sequence"/>
</dbReference>
<dbReference type="InterPro" id="IPR051206">
    <property type="entry name" value="NAMLAA_amidase_2"/>
</dbReference>
<reference evidence="7 8" key="1">
    <citation type="submission" date="2020-08" db="EMBL/GenBank/DDBJ databases">
        <title>Genomic Encyclopedia of Type Strains, Phase IV (KMG-IV): sequencing the most valuable type-strain genomes for metagenomic binning, comparative biology and taxonomic classification.</title>
        <authorList>
            <person name="Goeker M."/>
        </authorList>
    </citation>
    <scope>NUCLEOTIDE SEQUENCE [LARGE SCALE GENOMIC DNA]</scope>
    <source>
        <strain evidence="7 8">DSM 25966</strain>
    </source>
</reference>
<dbReference type="PANTHER" id="PTHR30417:SF1">
    <property type="entry name" value="N-ACETYLMURAMOYL-L-ALANINE AMIDASE AMID"/>
    <property type="match status" value="1"/>
</dbReference>
<dbReference type="GO" id="GO:0009254">
    <property type="term" value="P:peptidoglycan turnover"/>
    <property type="evidence" value="ECO:0007669"/>
    <property type="project" value="TreeGrafter"/>
</dbReference>
<dbReference type="RefSeq" id="WP_183400585.1">
    <property type="nucleotide sequence ID" value="NZ_JACIDS010000005.1"/>
</dbReference>
<dbReference type="GO" id="GO:0008745">
    <property type="term" value="F:N-acetylmuramoyl-L-alanine amidase activity"/>
    <property type="evidence" value="ECO:0007669"/>
    <property type="project" value="UniProtKB-EC"/>
</dbReference>
<dbReference type="SUPFAM" id="SSF55846">
    <property type="entry name" value="N-acetylmuramoyl-L-alanine amidase-like"/>
    <property type="match status" value="1"/>
</dbReference>
<comment type="caution">
    <text evidence="7">The sequence shown here is derived from an EMBL/GenBank/DDBJ whole genome shotgun (WGS) entry which is preliminary data.</text>
</comment>
<evidence type="ECO:0000256" key="1">
    <source>
        <dbReference type="ARBA" id="ARBA00001561"/>
    </source>
</evidence>
<feature type="domain" description="N-acetylmuramoyl-L-alanine amidase" evidence="6">
    <location>
        <begin position="14"/>
        <end position="151"/>
    </location>
</feature>
<organism evidence="7 8">
    <name type="scientific">Kaistia hirudinis</name>
    <dbReference type="NCBI Taxonomy" id="1293440"/>
    <lineage>
        <taxon>Bacteria</taxon>
        <taxon>Pseudomonadati</taxon>
        <taxon>Pseudomonadota</taxon>
        <taxon>Alphaproteobacteria</taxon>
        <taxon>Hyphomicrobiales</taxon>
        <taxon>Kaistiaceae</taxon>
        <taxon>Kaistia</taxon>
    </lineage>
</organism>
<dbReference type="InterPro" id="IPR002477">
    <property type="entry name" value="Peptidoglycan-bd-like"/>
</dbReference>
<dbReference type="Gene3D" id="3.40.80.10">
    <property type="entry name" value="Peptidoglycan recognition protein-like"/>
    <property type="match status" value="1"/>
</dbReference>
<accession>A0A840AVW5</accession>
<protein>
    <recommendedName>
        <fullName evidence="3">N-acetylmuramoyl-L-alanine amidase</fullName>
        <ecNumber evidence="3">3.5.1.28</ecNumber>
    </recommendedName>
</protein>
<dbReference type="Gene3D" id="1.10.101.10">
    <property type="entry name" value="PGBD-like superfamily/PGBD"/>
    <property type="match status" value="1"/>
</dbReference>
<dbReference type="SUPFAM" id="SSF47090">
    <property type="entry name" value="PGBD-like"/>
    <property type="match status" value="1"/>
</dbReference>
<evidence type="ECO:0000313" key="7">
    <source>
        <dbReference type="EMBL" id="MBB3932931.1"/>
    </source>
</evidence>
<evidence type="ECO:0000259" key="6">
    <source>
        <dbReference type="SMART" id="SM00644"/>
    </source>
</evidence>
<name>A0A840AVW5_9HYPH</name>
<dbReference type="InterPro" id="IPR036505">
    <property type="entry name" value="Amidase/PGRP_sf"/>
</dbReference>
<dbReference type="GO" id="GO:0071555">
    <property type="term" value="P:cell wall organization"/>
    <property type="evidence" value="ECO:0007669"/>
    <property type="project" value="UniProtKB-KW"/>
</dbReference>
<dbReference type="CDD" id="cd06583">
    <property type="entry name" value="PGRP"/>
    <property type="match status" value="1"/>
</dbReference>
<dbReference type="SMART" id="SM00644">
    <property type="entry name" value="Ami_2"/>
    <property type="match status" value="1"/>
</dbReference>
<evidence type="ECO:0000313" key="8">
    <source>
        <dbReference type="Proteomes" id="UP000553963"/>
    </source>
</evidence>
<dbReference type="EC" id="3.5.1.28" evidence="3"/>